<feature type="domain" description="Helicase C-terminal" evidence="16">
    <location>
        <begin position="332"/>
        <end position="482"/>
    </location>
</feature>
<dbReference type="Proteomes" id="UP001363151">
    <property type="component" value="Unassembled WGS sequence"/>
</dbReference>
<dbReference type="InterPro" id="IPR027417">
    <property type="entry name" value="P-loop_NTPase"/>
</dbReference>
<evidence type="ECO:0000256" key="12">
    <source>
        <dbReference type="PROSITE-ProRule" id="PRU00552"/>
    </source>
</evidence>
<sequence length="534" mass="56031">MVSERKLEKRKRQGETPEEKAARKAAKKLRLEQKTRSASLSSSPPRASGVADAAPGAAAAPAKVTLAAFAAEHGIEVTGAEVEPMASFADAPFGDVALRNLASAGFSAPTPTQAISWPLALGRRDLISVAKTGSGKTLGFLLPAFHLLGAHAVAPAHTPRPKVVVLAPTRELATQIYDEGAKFAPAYGCRVCCCYGGAPKYQQVKALRALHSRGVVVATPGRLNDLIEARKVDLSELEILVLDEADRMLDMGFEPQIRSIVDACPSDRQTMLFTATWEPKVQKVARTLTTRGEPARVVFGDAASGKLVANEDIAQTLDICDVAAKKVKARALLESLHGAAAPAGRKTIVFVGTKRGCDELANELWNGGVACDSLHGDKEQWQRTQVIDAFKKDDLKVLVATDVAARGLDISDVTNVVCYDFPAGTHGIEDYVHRIGRTGRAGKKGEAHSFLTRGDAVSHGRALAQILRDAGQAVPPELEQLGSRGGKGGKGGRGKGGRRPKGGGGGRGGGWGKGRGGGGGSSWGGGSKWGGSKW</sequence>
<evidence type="ECO:0000259" key="15">
    <source>
        <dbReference type="PROSITE" id="PS51192"/>
    </source>
</evidence>
<dbReference type="InterPro" id="IPR011545">
    <property type="entry name" value="DEAD/DEAH_box_helicase_dom"/>
</dbReference>
<evidence type="ECO:0000256" key="4">
    <source>
        <dbReference type="ARBA" id="ARBA00022517"/>
    </source>
</evidence>
<dbReference type="PROSITE" id="PS51194">
    <property type="entry name" value="HELICASE_CTER"/>
    <property type="match status" value="1"/>
</dbReference>
<organism evidence="18 19">
    <name type="scientific">Aureococcus anophagefferens</name>
    <name type="common">Harmful bloom alga</name>
    <dbReference type="NCBI Taxonomy" id="44056"/>
    <lineage>
        <taxon>Eukaryota</taxon>
        <taxon>Sar</taxon>
        <taxon>Stramenopiles</taxon>
        <taxon>Ochrophyta</taxon>
        <taxon>Pelagophyceae</taxon>
        <taxon>Pelagomonadales</taxon>
        <taxon>Pelagomonadaceae</taxon>
        <taxon>Aureococcus</taxon>
    </lineage>
</organism>
<evidence type="ECO:0000259" key="17">
    <source>
        <dbReference type="PROSITE" id="PS51195"/>
    </source>
</evidence>
<keyword evidence="7 13" id="KW-0378">Hydrolase</keyword>
<gene>
    <name evidence="18" type="ORF">SO694_00172032</name>
</gene>
<feature type="domain" description="Helicase ATP-binding" evidence="15">
    <location>
        <begin position="117"/>
        <end position="295"/>
    </location>
</feature>
<evidence type="ECO:0000256" key="7">
    <source>
        <dbReference type="ARBA" id="ARBA00022801"/>
    </source>
</evidence>
<keyword evidence="4" id="KW-0690">Ribosome biogenesis</keyword>
<dbReference type="InterPro" id="IPR000629">
    <property type="entry name" value="RNA-helicase_DEAD-box_CS"/>
</dbReference>
<evidence type="ECO:0000256" key="14">
    <source>
        <dbReference type="SAM" id="MobiDB-lite"/>
    </source>
</evidence>
<dbReference type="EC" id="3.6.4.13" evidence="3"/>
<dbReference type="CDD" id="cd00268">
    <property type="entry name" value="DEADc"/>
    <property type="match status" value="1"/>
</dbReference>
<dbReference type="PANTHER" id="PTHR47958">
    <property type="entry name" value="ATP-DEPENDENT RNA HELICASE DBP3"/>
    <property type="match status" value="1"/>
</dbReference>
<keyword evidence="9 13" id="KW-0067">ATP-binding</keyword>
<keyword evidence="6 13" id="KW-0547">Nucleotide-binding</keyword>
<evidence type="ECO:0000256" key="8">
    <source>
        <dbReference type="ARBA" id="ARBA00022806"/>
    </source>
</evidence>
<evidence type="ECO:0000256" key="1">
    <source>
        <dbReference type="ARBA" id="ARBA00004604"/>
    </source>
</evidence>
<dbReference type="InterPro" id="IPR044742">
    <property type="entry name" value="DEAD/DEAH_RhlB"/>
</dbReference>
<protein>
    <recommendedName>
        <fullName evidence="3">RNA helicase</fullName>
        <ecNumber evidence="3">3.6.4.13</ecNumber>
    </recommendedName>
</protein>
<dbReference type="Gene3D" id="3.40.50.300">
    <property type="entry name" value="P-loop containing nucleotide triphosphate hydrolases"/>
    <property type="match status" value="2"/>
</dbReference>
<keyword evidence="19" id="KW-1185">Reference proteome</keyword>
<evidence type="ECO:0000256" key="9">
    <source>
        <dbReference type="ARBA" id="ARBA00022840"/>
    </source>
</evidence>
<dbReference type="InterPro" id="IPR001650">
    <property type="entry name" value="Helicase_C-like"/>
</dbReference>
<feature type="domain" description="DEAD-box RNA helicase Q" evidence="17">
    <location>
        <begin position="86"/>
        <end position="114"/>
    </location>
</feature>
<dbReference type="SMART" id="SM00487">
    <property type="entry name" value="DEXDc"/>
    <property type="match status" value="1"/>
</dbReference>
<comment type="subcellular location">
    <subcellularLocation>
        <location evidence="1">Nucleus</location>
        <location evidence="1">Nucleolus</location>
    </subcellularLocation>
</comment>
<comment type="similarity">
    <text evidence="2">Belongs to the DEAD box helicase family. DDX5/DBP2 subfamily.</text>
</comment>
<comment type="caution">
    <text evidence="18">The sequence shown here is derived from an EMBL/GenBank/DDBJ whole genome shotgun (WGS) entry which is preliminary data.</text>
</comment>
<evidence type="ECO:0000313" key="19">
    <source>
        <dbReference type="Proteomes" id="UP001363151"/>
    </source>
</evidence>
<feature type="region of interest" description="Disordered" evidence="14">
    <location>
        <begin position="1"/>
        <end position="54"/>
    </location>
</feature>
<dbReference type="InterPro" id="IPR014014">
    <property type="entry name" value="RNA_helicase_DEAD_Q_motif"/>
</dbReference>
<feature type="compositionally biased region" description="Low complexity" evidence="14">
    <location>
        <begin position="36"/>
        <end position="54"/>
    </location>
</feature>
<proteinExistence type="inferred from homology"/>
<feature type="compositionally biased region" description="Basic and acidic residues" evidence="14">
    <location>
        <begin position="1"/>
        <end position="22"/>
    </location>
</feature>
<feature type="compositionally biased region" description="Basic residues" evidence="14">
    <location>
        <begin position="490"/>
        <end position="501"/>
    </location>
</feature>
<dbReference type="Pfam" id="PF00271">
    <property type="entry name" value="Helicase_C"/>
    <property type="match status" value="1"/>
</dbReference>
<keyword evidence="10" id="KW-0539">Nucleus</keyword>
<reference evidence="18 19" key="1">
    <citation type="submission" date="2024-03" db="EMBL/GenBank/DDBJ databases">
        <title>Aureococcus anophagefferens CCMP1851 and Kratosvirus quantuckense: Draft genome of a second virus-susceptible host strain in the model system.</title>
        <authorList>
            <person name="Chase E."/>
            <person name="Truchon A.R."/>
            <person name="Schepens W."/>
            <person name="Wilhelm S.W."/>
        </authorList>
    </citation>
    <scope>NUCLEOTIDE SEQUENCE [LARGE SCALE GENOMIC DNA]</scope>
    <source>
        <strain evidence="18 19">CCMP1851</strain>
    </source>
</reference>
<evidence type="ECO:0000256" key="3">
    <source>
        <dbReference type="ARBA" id="ARBA00012552"/>
    </source>
</evidence>
<accession>A0ABR1FH82</accession>
<dbReference type="EMBL" id="JBBJCI010000425">
    <property type="protein sequence ID" value="KAK7230735.1"/>
    <property type="molecule type" value="Genomic_DNA"/>
</dbReference>
<dbReference type="CDD" id="cd18787">
    <property type="entry name" value="SF2_C_DEAD"/>
    <property type="match status" value="1"/>
</dbReference>
<feature type="compositionally biased region" description="Gly residues" evidence="14">
    <location>
        <begin position="502"/>
        <end position="534"/>
    </location>
</feature>
<comment type="function">
    <text evidence="11">ATP-dependent RNA helicase required for 60S ribosomal subunit synthesis. Involved in efficient pre-rRNA processing, predominantly at site A3, which is necessary for the normal formation of 25S and 5.8S rRNAs.</text>
</comment>
<dbReference type="InterPro" id="IPR014001">
    <property type="entry name" value="Helicase_ATP-bd"/>
</dbReference>
<dbReference type="PROSITE" id="PS00039">
    <property type="entry name" value="DEAD_ATP_HELICASE"/>
    <property type="match status" value="1"/>
</dbReference>
<feature type="short sequence motif" description="Q motif" evidence="12">
    <location>
        <begin position="86"/>
        <end position="114"/>
    </location>
</feature>
<evidence type="ECO:0000256" key="11">
    <source>
        <dbReference type="ARBA" id="ARBA00037449"/>
    </source>
</evidence>
<name>A0ABR1FH82_AURAN</name>
<dbReference type="GO" id="GO:0004386">
    <property type="term" value="F:helicase activity"/>
    <property type="evidence" value="ECO:0007669"/>
    <property type="project" value="UniProtKB-KW"/>
</dbReference>
<feature type="region of interest" description="Disordered" evidence="14">
    <location>
        <begin position="473"/>
        <end position="534"/>
    </location>
</feature>
<evidence type="ECO:0000256" key="10">
    <source>
        <dbReference type="ARBA" id="ARBA00023242"/>
    </source>
</evidence>
<evidence type="ECO:0000256" key="2">
    <source>
        <dbReference type="ARBA" id="ARBA00009334"/>
    </source>
</evidence>
<evidence type="ECO:0000256" key="5">
    <source>
        <dbReference type="ARBA" id="ARBA00022552"/>
    </source>
</evidence>
<dbReference type="SUPFAM" id="SSF52540">
    <property type="entry name" value="P-loop containing nucleoside triphosphate hydrolases"/>
    <property type="match status" value="1"/>
</dbReference>
<dbReference type="Pfam" id="PF00270">
    <property type="entry name" value="DEAD"/>
    <property type="match status" value="1"/>
</dbReference>
<dbReference type="SMART" id="SM00490">
    <property type="entry name" value="HELICc"/>
    <property type="match status" value="1"/>
</dbReference>
<evidence type="ECO:0000313" key="18">
    <source>
        <dbReference type="EMBL" id="KAK7230735.1"/>
    </source>
</evidence>
<dbReference type="PROSITE" id="PS51192">
    <property type="entry name" value="HELICASE_ATP_BIND_1"/>
    <property type="match status" value="1"/>
</dbReference>
<keyword evidence="5" id="KW-0698">rRNA processing</keyword>
<keyword evidence="8 13" id="KW-0347">Helicase</keyword>
<evidence type="ECO:0000256" key="6">
    <source>
        <dbReference type="ARBA" id="ARBA00022741"/>
    </source>
</evidence>
<evidence type="ECO:0000256" key="13">
    <source>
        <dbReference type="RuleBase" id="RU000492"/>
    </source>
</evidence>
<dbReference type="PROSITE" id="PS51195">
    <property type="entry name" value="Q_MOTIF"/>
    <property type="match status" value="1"/>
</dbReference>
<evidence type="ECO:0000259" key="16">
    <source>
        <dbReference type="PROSITE" id="PS51194"/>
    </source>
</evidence>